<evidence type="ECO:0000256" key="1">
    <source>
        <dbReference type="ARBA" id="ARBA00001974"/>
    </source>
</evidence>
<evidence type="ECO:0000259" key="5">
    <source>
        <dbReference type="Pfam" id="PF00890"/>
    </source>
</evidence>
<accession>A0AB38FDB3</accession>
<dbReference type="GO" id="GO:0047571">
    <property type="term" value="F:3-oxosteroid 1-dehydrogenase activity"/>
    <property type="evidence" value="ECO:0007669"/>
    <property type="project" value="UniProtKB-EC"/>
</dbReference>
<evidence type="ECO:0000256" key="2">
    <source>
        <dbReference type="ARBA" id="ARBA00022630"/>
    </source>
</evidence>
<feature type="domain" description="FAD-dependent oxidoreductase 2 FAD-binding" evidence="5">
    <location>
        <begin position="16"/>
        <end position="474"/>
    </location>
</feature>
<reference evidence="6 7" key="1">
    <citation type="submission" date="2018-06" db="EMBL/GenBank/DDBJ databases">
        <authorList>
            <consortium name="Pathogen Informatics"/>
            <person name="Doyle S."/>
        </authorList>
    </citation>
    <scope>NUCLEOTIDE SEQUENCE [LARGE SCALE GENOMIC DNA]</scope>
    <source>
        <strain evidence="6 7">NCTC13229</strain>
    </source>
</reference>
<dbReference type="Pfam" id="PF00890">
    <property type="entry name" value="FAD_binding_2"/>
    <property type="match status" value="1"/>
</dbReference>
<dbReference type="PRINTS" id="PR00411">
    <property type="entry name" value="PNDRDTASEI"/>
</dbReference>
<proteinExistence type="predicted"/>
<protein>
    <submittedName>
        <fullName evidence="6">Fumarate reductase/succinate dehydrogenase</fullName>
        <ecNumber evidence="6">1.3.99.4</ecNumber>
    </submittedName>
</protein>
<dbReference type="Gene3D" id="3.90.700.10">
    <property type="entry name" value="Succinate dehydrogenase/fumarate reductase flavoprotein, catalytic domain"/>
    <property type="match status" value="1"/>
</dbReference>
<organism evidence="6 7">
    <name type="scientific">Rhodococcus wratislaviensis</name>
    <name type="common">Tsukamurella wratislaviensis</name>
    <dbReference type="NCBI Taxonomy" id="44752"/>
    <lineage>
        <taxon>Bacteria</taxon>
        <taxon>Bacillati</taxon>
        <taxon>Actinomycetota</taxon>
        <taxon>Actinomycetes</taxon>
        <taxon>Mycobacteriales</taxon>
        <taxon>Nocardiaceae</taxon>
        <taxon>Rhodococcus</taxon>
    </lineage>
</organism>
<dbReference type="Proteomes" id="UP000251211">
    <property type="component" value="Unassembled WGS sequence"/>
</dbReference>
<comment type="caution">
    <text evidence="6">The sequence shown here is derived from an EMBL/GenBank/DDBJ whole genome shotgun (WGS) entry which is preliminary data.</text>
</comment>
<dbReference type="SUPFAM" id="SSF56425">
    <property type="entry name" value="Succinate dehydrogenase/fumarate reductase flavoprotein, catalytic domain"/>
    <property type="match status" value="1"/>
</dbReference>
<keyword evidence="3" id="KW-0274">FAD</keyword>
<dbReference type="InterPro" id="IPR036188">
    <property type="entry name" value="FAD/NAD-bd_sf"/>
</dbReference>
<comment type="cofactor">
    <cofactor evidence="1">
        <name>FAD</name>
        <dbReference type="ChEBI" id="CHEBI:57692"/>
    </cofactor>
</comment>
<sequence>MTRKVTSMSLQTNDYDVVVIGYGGAGASAAIEAHEAGARVLVLEKAAEGGGTTAMAGGNIRTVRDADKMIKHFHTLCEGTTDLASVEAHVRGLIDLPAWIEKCGGVIAPDKKKVSGPPVVGPPYPRETPGTLFPRVEGADGVGVRYRWPQQNGHDRGAAGYAMLARNVAQRGIDVVTGARVTSLVRDGVTGRVSRVHAEHDGEKIQIDARGGVVLASGGYSWDAELLRDTIGAVLPSASPPHRNTGDGVRIAQAVGAGLWHMGAAVLQLGVVVPDYEASFGLKVRERGFVLVDRLGQRFCDETNLAGHDGGVLLDDRDLRGAVRKRLPSYLVFDEATRLAGPVVTPDRGFNRDSGWSDDNSVPVERGWIASAPTVRGLAGKLGLDSDELTRTIDTYNRGAAAGHDAYGRAAAECTPLEDGPFYGIAVWPCILNTQGGPRRSPAGHILDPWGTPIPGLFGAGELGSIWNTLYPGGVNYGEALISGRVAGASAVGVVPS</sequence>
<dbReference type="InterPro" id="IPR027477">
    <property type="entry name" value="Succ_DH/fumarate_Rdtase_cat_sf"/>
</dbReference>
<dbReference type="InterPro" id="IPR050315">
    <property type="entry name" value="FAD-oxidoreductase_2"/>
</dbReference>
<evidence type="ECO:0000256" key="4">
    <source>
        <dbReference type="ARBA" id="ARBA00023002"/>
    </source>
</evidence>
<dbReference type="EC" id="1.3.99.4" evidence="6"/>
<dbReference type="EMBL" id="UAUI01000011">
    <property type="protein sequence ID" value="SPZ39473.1"/>
    <property type="molecule type" value="Genomic_DNA"/>
</dbReference>
<dbReference type="SUPFAM" id="SSF51905">
    <property type="entry name" value="FAD/NAD(P)-binding domain"/>
    <property type="match status" value="1"/>
</dbReference>
<dbReference type="Gene3D" id="3.50.50.60">
    <property type="entry name" value="FAD/NAD(P)-binding domain"/>
    <property type="match status" value="1"/>
</dbReference>
<gene>
    <name evidence="6" type="primary">ksdD</name>
    <name evidence="6" type="ORF">NCTC13229_02952</name>
</gene>
<keyword evidence="2" id="KW-0285">Flavoprotein</keyword>
<dbReference type="GO" id="GO:0008202">
    <property type="term" value="P:steroid metabolic process"/>
    <property type="evidence" value="ECO:0007669"/>
    <property type="project" value="UniProtKB-ARBA"/>
</dbReference>
<evidence type="ECO:0000313" key="7">
    <source>
        <dbReference type="Proteomes" id="UP000251211"/>
    </source>
</evidence>
<dbReference type="PANTHER" id="PTHR43400:SF10">
    <property type="entry name" value="3-OXOSTEROID 1-DEHYDROGENASE"/>
    <property type="match status" value="1"/>
</dbReference>
<dbReference type="PANTHER" id="PTHR43400">
    <property type="entry name" value="FUMARATE REDUCTASE"/>
    <property type="match status" value="1"/>
</dbReference>
<evidence type="ECO:0000256" key="3">
    <source>
        <dbReference type="ARBA" id="ARBA00022827"/>
    </source>
</evidence>
<dbReference type="AlphaFoldDB" id="A0AB38FDB3"/>
<keyword evidence="4 6" id="KW-0560">Oxidoreductase</keyword>
<evidence type="ECO:0000313" key="6">
    <source>
        <dbReference type="EMBL" id="SPZ39473.1"/>
    </source>
</evidence>
<name>A0AB38FDB3_RHOWR</name>
<dbReference type="InterPro" id="IPR003953">
    <property type="entry name" value="FAD-dep_OxRdtase_2_FAD-bd"/>
</dbReference>